<dbReference type="AlphaFoldDB" id="A0A1M7QV61"/>
<keyword evidence="2" id="KW-1185">Reference proteome</keyword>
<accession>A0A1M7QV61</accession>
<sequence>MLFGSKFFFIIFVLLCILYACNHKSDKLIINSQKSKISNFHKKSNVEFREFNSANLIKPLNFHFYQDNLILSELGKEAIFLFHEFDINTGDSLSSFVKFGGGPSEVLSPISTGLINDDLYIYDLTTQKIVSLALDQNKNINNEYTLNDFYMWVTFESDSTILGVGNRKSFAKIERLNFKNKSLGKEVAFHTHIPDQYSTEFLQDICQTLLVTDPSGENYSLLYRYIDAVEIFKSNRKNSVLIQGPYFNELSYEKAYTGEMFVMLHTEETTENFIYAYATEKYIYGLYSGGKAIERESQTSNTIFVYDWEGNPVNEIILSRKILSFGITPLDDKIFSYDLDKGEIIYADLF</sequence>
<evidence type="ECO:0000313" key="2">
    <source>
        <dbReference type="Proteomes" id="UP000184513"/>
    </source>
</evidence>
<name>A0A1M7QV61_9BACT</name>
<evidence type="ECO:0000313" key="1">
    <source>
        <dbReference type="EMBL" id="SHN35661.1"/>
    </source>
</evidence>
<dbReference type="STRING" id="388280.SAMN04488057_12812"/>
<gene>
    <name evidence="1" type="ORF">SAMN04488057_12812</name>
</gene>
<dbReference type="PROSITE" id="PS51257">
    <property type="entry name" value="PROKAR_LIPOPROTEIN"/>
    <property type="match status" value="1"/>
</dbReference>
<dbReference type="SUPFAM" id="SSF69304">
    <property type="entry name" value="Tricorn protease N-terminal domain"/>
    <property type="match status" value="1"/>
</dbReference>
<protein>
    <submittedName>
        <fullName evidence="1">TolB-like 6-blade propeller-like</fullName>
    </submittedName>
</protein>
<dbReference type="EMBL" id="FRCY01000028">
    <property type="protein sequence ID" value="SHN35661.1"/>
    <property type="molecule type" value="Genomic_DNA"/>
</dbReference>
<dbReference type="Pfam" id="PF15869">
    <property type="entry name" value="TolB_like"/>
    <property type="match status" value="1"/>
</dbReference>
<dbReference type="Proteomes" id="UP000184513">
    <property type="component" value="Unassembled WGS sequence"/>
</dbReference>
<organism evidence="1 2">
    <name type="scientific">Cyclobacterium lianum</name>
    <dbReference type="NCBI Taxonomy" id="388280"/>
    <lineage>
        <taxon>Bacteria</taxon>
        <taxon>Pseudomonadati</taxon>
        <taxon>Bacteroidota</taxon>
        <taxon>Cytophagia</taxon>
        <taxon>Cytophagales</taxon>
        <taxon>Cyclobacteriaceae</taxon>
        <taxon>Cyclobacterium</taxon>
    </lineage>
</organism>
<reference evidence="1 2" key="1">
    <citation type="submission" date="2016-11" db="EMBL/GenBank/DDBJ databases">
        <authorList>
            <person name="Jaros S."/>
            <person name="Januszkiewicz K."/>
            <person name="Wedrychowicz H."/>
        </authorList>
    </citation>
    <scope>NUCLEOTIDE SEQUENCE [LARGE SCALE GENOMIC DNA]</scope>
    <source>
        <strain evidence="1 2">CGMCC 1.6102</strain>
    </source>
</reference>
<proteinExistence type="predicted"/>